<dbReference type="Proteomes" id="UP001163603">
    <property type="component" value="Chromosome 15"/>
</dbReference>
<gene>
    <name evidence="1" type="ORF">Pint_29811</name>
</gene>
<organism evidence="1 2">
    <name type="scientific">Pistacia integerrima</name>
    <dbReference type="NCBI Taxonomy" id="434235"/>
    <lineage>
        <taxon>Eukaryota</taxon>
        <taxon>Viridiplantae</taxon>
        <taxon>Streptophyta</taxon>
        <taxon>Embryophyta</taxon>
        <taxon>Tracheophyta</taxon>
        <taxon>Spermatophyta</taxon>
        <taxon>Magnoliopsida</taxon>
        <taxon>eudicotyledons</taxon>
        <taxon>Gunneridae</taxon>
        <taxon>Pentapetalae</taxon>
        <taxon>rosids</taxon>
        <taxon>malvids</taxon>
        <taxon>Sapindales</taxon>
        <taxon>Anacardiaceae</taxon>
        <taxon>Pistacia</taxon>
    </lineage>
</organism>
<accession>A0ACC0WZP0</accession>
<name>A0ACC0WZP0_9ROSI</name>
<keyword evidence="2" id="KW-1185">Reference proteome</keyword>
<evidence type="ECO:0000313" key="2">
    <source>
        <dbReference type="Proteomes" id="UP001163603"/>
    </source>
</evidence>
<sequence length="409" mass="47032">MASNGRIFHVLLSFSLFILFLRPSYSKTINKLQQGQQLKDGDELVSDSGKFSNSQIPIAISTVQGANNTSAILLESGNLILHERDSDGSIRRVLWQSFDYPTDTLLPGMKLGFNLQTRHEWFLQSWTDIDSPAPGPFTLRMDPNVTNRLISCRQSEEVYWTSEPWLNNHFNFSRSWALNNYYNFSYTSNEQENFFIHSASGDVLQILRINADGGLTNGRGLFVSCTKYGGCWKEKQREEICLTWNRTIDYWHFRRGYMLGDGFNFSKNMNFLDCQDKCIKNCSCAAFAPAERNFTGCQIWSRGTKFRNQLEHNARFIFMLDFHDQEGTAKKMKKPPWLIIEILGSLAALLLIILGALSYKLRRKDKGRGIREAEDVIHFCFRSSFSATFLVLLVLFDGEKTQDKSAKRK</sequence>
<evidence type="ECO:0000313" key="1">
    <source>
        <dbReference type="EMBL" id="KAJ0007575.1"/>
    </source>
</evidence>
<dbReference type="EMBL" id="CM047750">
    <property type="protein sequence ID" value="KAJ0007575.1"/>
    <property type="molecule type" value="Genomic_DNA"/>
</dbReference>
<protein>
    <submittedName>
        <fullName evidence="1">Uncharacterized protein</fullName>
    </submittedName>
</protein>
<reference evidence="2" key="1">
    <citation type="journal article" date="2023" name="G3 (Bethesda)">
        <title>Genome assembly and association tests identify interacting loci associated with vigor, precocity, and sex in interspecific pistachio rootstocks.</title>
        <authorList>
            <person name="Palmer W."/>
            <person name="Jacygrad E."/>
            <person name="Sagayaradj S."/>
            <person name="Cavanaugh K."/>
            <person name="Han R."/>
            <person name="Bertier L."/>
            <person name="Beede B."/>
            <person name="Kafkas S."/>
            <person name="Golino D."/>
            <person name="Preece J."/>
            <person name="Michelmore R."/>
        </authorList>
    </citation>
    <scope>NUCLEOTIDE SEQUENCE [LARGE SCALE GENOMIC DNA]</scope>
</reference>
<proteinExistence type="predicted"/>
<comment type="caution">
    <text evidence="1">The sequence shown here is derived from an EMBL/GenBank/DDBJ whole genome shotgun (WGS) entry which is preliminary data.</text>
</comment>